<dbReference type="AlphaFoldDB" id="A0AAD7BI50"/>
<sequence length="406" mass="44816">MANIVQNHIVNHDTPLNTLIFGLDALHGHQVSTEPFAAFLHTARALELMPRRGVGEGYQRAFARMFAHSVASKALLDFLEKGLVVGWKQASANPGSTMLNTFLGSLTEVTWGCEDVLPSVLDMLVNPILILPDGRSTSDVIFYLRRTCREAIFVHKDFLAFARGQGTPAAATALTKLTAHFAPAWQLVLPGAARFYALPRAVQQGSSFLALTEILRSLYYMTAIVCLGPEGALLAVQKSIGTTRPRTSDQISRFPKESLRESMIRFAEHNATTPGKSGEESWDSLHPKMKLHTIKLFSTQNTTPFCGPAKATDGLLTDDGMFKHPEGCRPENWDASACSKLGDWVMEHIFRDEKWWNLLVDSGFLPGNFKLSWANNISLALTVVLNKRSREESGAGSSKKARLEYI</sequence>
<reference evidence="1" key="1">
    <citation type="submission" date="2023-03" db="EMBL/GenBank/DDBJ databases">
        <title>Massive genome expansion in bonnet fungi (Mycena s.s.) driven by repeated elements and novel gene families across ecological guilds.</title>
        <authorList>
            <consortium name="Lawrence Berkeley National Laboratory"/>
            <person name="Harder C.B."/>
            <person name="Miyauchi S."/>
            <person name="Viragh M."/>
            <person name="Kuo A."/>
            <person name="Thoen E."/>
            <person name="Andreopoulos B."/>
            <person name="Lu D."/>
            <person name="Skrede I."/>
            <person name="Drula E."/>
            <person name="Henrissat B."/>
            <person name="Morin E."/>
            <person name="Kohler A."/>
            <person name="Barry K."/>
            <person name="LaButti K."/>
            <person name="Morin E."/>
            <person name="Salamov A."/>
            <person name="Lipzen A."/>
            <person name="Mereny Z."/>
            <person name="Hegedus B."/>
            <person name="Baldrian P."/>
            <person name="Stursova M."/>
            <person name="Weitz H."/>
            <person name="Taylor A."/>
            <person name="Grigoriev I.V."/>
            <person name="Nagy L.G."/>
            <person name="Martin F."/>
            <person name="Kauserud H."/>
        </authorList>
    </citation>
    <scope>NUCLEOTIDE SEQUENCE</scope>
    <source>
        <strain evidence="1">9284</strain>
    </source>
</reference>
<comment type="caution">
    <text evidence="1">The sequence shown here is derived from an EMBL/GenBank/DDBJ whole genome shotgun (WGS) entry which is preliminary data.</text>
</comment>
<evidence type="ECO:0000313" key="2">
    <source>
        <dbReference type="Proteomes" id="UP001221142"/>
    </source>
</evidence>
<protein>
    <submittedName>
        <fullName evidence="1">Uncharacterized protein</fullName>
    </submittedName>
</protein>
<organism evidence="1 2">
    <name type="scientific">Roridomyces roridus</name>
    <dbReference type="NCBI Taxonomy" id="1738132"/>
    <lineage>
        <taxon>Eukaryota</taxon>
        <taxon>Fungi</taxon>
        <taxon>Dikarya</taxon>
        <taxon>Basidiomycota</taxon>
        <taxon>Agaricomycotina</taxon>
        <taxon>Agaricomycetes</taxon>
        <taxon>Agaricomycetidae</taxon>
        <taxon>Agaricales</taxon>
        <taxon>Marasmiineae</taxon>
        <taxon>Mycenaceae</taxon>
        <taxon>Roridomyces</taxon>
    </lineage>
</organism>
<proteinExistence type="predicted"/>
<accession>A0AAD7BI50</accession>
<name>A0AAD7BI50_9AGAR</name>
<dbReference type="Proteomes" id="UP001221142">
    <property type="component" value="Unassembled WGS sequence"/>
</dbReference>
<keyword evidence="2" id="KW-1185">Reference proteome</keyword>
<gene>
    <name evidence="1" type="ORF">FB45DRAFT_1006122</name>
</gene>
<dbReference type="EMBL" id="JARKIF010000015">
    <property type="protein sequence ID" value="KAJ7622052.1"/>
    <property type="molecule type" value="Genomic_DNA"/>
</dbReference>
<evidence type="ECO:0000313" key="1">
    <source>
        <dbReference type="EMBL" id="KAJ7622052.1"/>
    </source>
</evidence>